<evidence type="ECO:0000313" key="3">
    <source>
        <dbReference type="EMBL" id="CAD8179016.1"/>
    </source>
</evidence>
<feature type="region of interest" description="Disordered" evidence="1">
    <location>
        <begin position="46"/>
        <end position="105"/>
    </location>
</feature>
<feature type="domain" description="FCP1 homology" evidence="2">
    <location>
        <begin position="217"/>
        <end position="377"/>
    </location>
</feature>
<evidence type="ECO:0000313" key="4">
    <source>
        <dbReference type="Proteomes" id="UP000683925"/>
    </source>
</evidence>
<organism evidence="3 4">
    <name type="scientific">Paramecium octaurelia</name>
    <dbReference type="NCBI Taxonomy" id="43137"/>
    <lineage>
        <taxon>Eukaryota</taxon>
        <taxon>Sar</taxon>
        <taxon>Alveolata</taxon>
        <taxon>Ciliophora</taxon>
        <taxon>Intramacronucleata</taxon>
        <taxon>Oligohymenophorea</taxon>
        <taxon>Peniculida</taxon>
        <taxon>Parameciidae</taxon>
        <taxon>Paramecium</taxon>
    </lineage>
</organism>
<sequence length="635" mass="74489">MEINCKLPPKIIMNPLYYSNGARPVIQYRVNPNDQRRYTADLEAMRKYSKSQNQCKQNDASGNQQNSQQKSQGIARANTADKQQLEDSKNQYNSSRDNKKPQQPQLFKVQSQAKPIFENFSKYQSQKLKNHSFVTQHKQNEKPHSFKQIAQKSPSQLSHLYYVGDLQNAILNQKSQSSALFREHIQASFTYIPIIKNLQIEKEQVQEKLLNIPINGNKKYNKTVIFDMDETLIHCNEDENDKCQFKIDIQFEDGEIIEAGINIRNFAREIIQKLSDLCEVMIFTASQDVYANKVINILDPNNKLSCRIFRESCISVGDNNLIKHLGVLNRDLKNVVLIDNSSYSFAHHLENGIPILPYYYDDKDNQLIKLYRYLCQNILPADDVRPVILQHFKLDRLNQFESVEEAVQNLLMQAENDHQQESSNNINHLRQKSSYLIRNRRKIYDDNDFREVVKNFYNLVSEINKVKKISKAPLRKQPQQLKQKNTSKNKQPPTKELSYSKRDVHFRPDQQAQQYFNSCFSQQIMNQLMPNFDQPSSKQTPFFYDKPKPHLNFKRNQMHIQAAYQIYIKEFGSGLVESRDPTSFARKVMNSNFNSKTQYQEEEKESDRSEKLNKSHEDGKKKPLKELVREFQSDQ</sequence>
<name>A0A8S1VXT3_PAROT</name>
<reference evidence="3" key="1">
    <citation type="submission" date="2021-01" db="EMBL/GenBank/DDBJ databases">
        <authorList>
            <consortium name="Genoscope - CEA"/>
            <person name="William W."/>
        </authorList>
    </citation>
    <scope>NUCLEOTIDE SEQUENCE</scope>
</reference>
<dbReference type="PROSITE" id="PS50969">
    <property type="entry name" value="FCP1"/>
    <property type="match status" value="1"/>
</dbReference>
<evidence type="ECO:0000256" key="1">
    <source>
        <dbReference type="SAM" id="MobiDB-lite"/>
    </source>
</evidence>
<accession>A0A8S1VXT3</accession>
<dbReference type="FunFam" id="3.40.50.1000:FF:000184">
    <property type="entry name" value="Uncharacterized protein"/>
    <property type="match status" value="1"/>
</dbReference>
<dbReference type="Pfam" id="PF03031">
    <property type="entry name" value="NIF"/>
    <property type="match status" value="1"/>
</dbReference>
<proteinExistence type="predicted"/>
<dbReference type="CDD" id="cd07521">
    <property type="entry name" value="HAD_FCP1-like"/>
    <property type="match status" value="1"/>
</dbReference>
<comment type="caution">
    <text evidence="3">The sequence shown here is derived from an EMBL/GenBank/DDBJ whole genome shotgun (WGS) entry which is preliminary data.</text>
</comment>
<dbReference type="EMBL" id="CAJJDP010000071">
    <property type="protein sequence ID" value="CAD8179016.1"/>
    <property type="molecule type" value="Genomic_DNA"/>
</dbReference>
<feature type="compositionally biased region" description="Low complexity" evidence="1">
    <location>
        <begin position="61"/>
        <end position="73"/>
    </location>
</feature>
<feature type="region of interest" description="Disordered" evidence="1">
    <location>
        <begin position="471"/>
        <end position="503"/>
    </location>
</feature>
<gene>
    <name evidence="3" type="ORF">POCTA_138.1.T0720078</name>
</gene>
<dbReference type="InterPro" id="IPR004274">
    <property type="entry name" value="FCP1_dom"/>
</dbReference>
<dbReference type="SMART" id="SM00577">
    <property type="entry name" value="CPDc"/>
    <property type="match status" value="1"/>
</dbReference>
<dbReference type="InterPro" id="IPR050365">
    <property type="entry name" value="TIM50"/>
</dbReference>
<dbReference type="Proteomes" id="UP000683925">
    <property type="component" value="Unassembled WGS sequence"/>
</dbReference>
<feature type="compositionally biased region" description="Low complexity" evidence="1">
    <location>
        <begin position="475"/>
        <end position="484"/>
    </location>
</feature>
<dbReference type="PANTHER" id="PTHR12210">
    <property type="entry name" value="DULLARD PROTEIN PHOSPHATASE"/>
    <property type="match status" value="1"/>
</dbReference>
<evidence type="ECO:0000259" key="2">
    <source>
        <dbReference type="PROSITE" id="PS50969"/>
    </source>
</evidence>
<feature type="compositionally biased region" description="Basic and acidic residues" evidence="1">
    <location>
        <begin position="599"/>
        <end position="635"/>
    </location>
</feature>
<protein>
    <recommendedName>
        <fullName evidence="2">FCP1 homology domain-containing protein</fullName>
    </recommendedName>
</protein>
<dbReference type="OMA" id="YYSNGAR"/>
<feature type="compositionally biased region" description="Polar residues" evidence="1">
    <location>
        <begin position="50"/>
        <end position="60"/>
    </location>
</feature>
<dbReference type="OrthoDB" id="277011at2759"/>
<feature type="region of interest" description="Disordered" evidence="1">
    <location>
        <begin position="591"/>
        <end position="635"/>
    </location>
</feature>
<keyword evidence="4" id="KW-1185">Reference proteome</keyword>
<feature type="compositionally biased region" description="Polar residues" evidence="1">
    <location>
        <begin position="90"/>
        <end position="105"/>
    </location>
</feature>
<dbReference type="AlphaFoldDB" id="A0A8S1VXT3"/>